<dbReference type="STRING" id="1802270.A3C07_04440"/>
<reference evidence="8 9" key="1">
    <citation type="journal article" date="2016" name="Nat. Commun.">
        <title>Thousands of microbial genomes shed light on interconnected biogeochemical processes in an aquifer system.</title>
        <authorList>
            <person name="Anantharaman K."/>
            <person name="Brown C.T."/>
            <person name="Hug L.A."/>
            <person name="Sharon I."/>
            <person name="Castelle C.J."/>
            <person name="Probst A.J."/>
            <person name="Thomas B.C."/>
            <person name="Singh A."/>
            <person name="Wilkins M.J."/>
            <person name="Karaoz U."/>
            <person name="Brodie E.L."/>
            <person name="Williams K.H."/>
            <person name="Hubbard S.S."/>
            <person name="Banfield J.F."/>
        </authorList>
    </citation>
    <scope>NUCLEOTIDE SEQUENCE [LARGE SCALE GENOMIC DNA]</scope>
</reference>
<evidence type="ECO:0000256" key="6">
    <source>
        <dbReference type="RuleBase" id="RU362042"/>
    </source>
</evidence>
<gene>
    <name evidence="8" type="ORF">A3C07_04440</name>
</gene>
<keyword evidence="4 6" id="KW-0378">Hydrolase</keyword>
<dbReference type="InterPro" id="IPR019758">
    <property type="entry name" value="Pept_S26A_signal_pept_1_CS"/>
</dbReference>
<protein>
    <recommendedName>
        <fullName evidence="3 6">Signal peptidase I</fullName>
        <ecNumber evidence="3 6">3.4.21.89</ecNumber>
    </recommendedName>
</protein>
<comment type="catalytic activity">
    <reaction evidence="1 6">
        <text>Cleavage of hydrophobic, N-terminal signal or leader sequences from secreted and periplasmic proteins.</text>
        <dbReference type="EC" id="3.4.21.89"/>
    </reaction>
</comment>
<dbReference type="Gene3D" id="2.10.109.10">
    <property type="entry name" value="Umud Fragment, subunit A"/>
    <property type="match status" value="1"/>
</dbReference>
<name>A0A1G2KJ78_9BACT</name>
<dbReference type="EC" id="3.4.21.89" evidence="3 6"/>
<feature type="transmembrane region" description="Helical" evidence="6">
    <location>
        <begin position="16"/>
        <end position="34"/>
    </location>
</feature>
<keyword evidence="6" id="KW-0645">Protease</keyword>
<dbReference type="PROSITE" id="PS00761">
    <property type="entry name" value="SPASE_I_3"/>
    <property type="match status" value="1"/>
</dbReference>
<feature type="active site" evidence="5">
    <location>
        <position position="44"/>
    </location>
</feature>
<evidence type="ECO:0000313" key="8">
    <source>
        <dbReference type="EMBL" id="OGZ98448.1"/>
    </source>
</evidence>
<evidence type="ECO:0000256" key="2">
    <source>
        <dbReference type="ARBA" id="ARBA00009370"/>
    </source>
</evidence>
<dbReference type="PRINTS" id="PR00727">
    <property type="entry name" value="LEADERPTASE"/>
</dbReference>
<feature type="active site" evidence="5">
    <location>
        <position position="87"/>
    </location>
</feature>
<dbReference type="EMBL" id="MHQI01000065">
    <property type="protein sequence ID" value="OGZ98448.1"/>
    <property type="molecule type" value="Genomic_DNA"/>
</dbReference>
<dbReference type="Proteomes" id="UP000179023">
    <property type="component" value="Unassembled WGS sequence"/>
</dbReference>
<comment type="subcellular location">
    <subcellularLocation>
        <location evidence="6">Membrane</location>
        <topology evidence="6">Single-pass type II membrane protein</topology>
    </subcellularLocation>
</comment>
<dbReference type="GO" id="GO:0009003">
    <property type="term" value="F:signal peptidase activity"/>
    <property type="evidence" value="ECO:0007669"/>
    <property type="project" value="UniProtKB-EC"/>
</dbReference>
<evidence type="ECO:0000256" key="4">
    <source>
        <dbReference type="ARBA" id="ARBA00022801"/>
    </source>
</evidence>
<dbReference type="SUPFAM" id="SSF51306">
    <property type="entry name" value="LexA/Signal peptidase"/>
    <property type="match status" value="1"/>
</dbReference>
<evidence type="ECO:0000259" key="7">
    <source>
        <dbReference type="Pfam" id="PF10502"/>
    </source>
</evidence>
<comment type="similarity">
    <text evidence="2 6">Belongs to the peptidase S26 family.</text>
</comment>
<keyword evidence="6" id="KW-0472">Membrane</keyword>
<keyword evidence="6" id="KW-1133">Transmembrane helix</keyword>
<dbReference type="InterPro" id="IPR036286">
    <property type="entry name" value="LexA/Signal_pep-like_sf"/>
</dbReference>
<dbReference type="NCBIfam" id="TIGR02227">
    <property type="entry name" value="sigpep_I_bact"/>
    <property type="match status" value="1"/>
</dbReference>
<dbReference type="Pfam" id="PF10502">
    <property type="entry name" value="Peptidase_S26"/>
    <property type="match status" value="1"/>
</dbReference>
<evidence type="ECO:0000256" key="1">
    <source>
        <dbReference type="ARBA" id="ARBA00000677"/>
    </source>
</evidence>
<dbReference type="PANTHER" id="PTHR43390">
    <property type="entry name" value="SIGNAL PEPTIDASE I"/>
    <property type="match status" value="1"/>
</dbReference>
<accession>A0A1G2KJ78</accession>
<organism evidence="8 9">
    <name type="scientific">Candidatus Sungbacteria bacterium RIFCSPHIGHO2_02_FULL_47_11</name>
    <dbReference type="NCBI Taxonomy" id="1802270"/>
    <lineage>
        <taxon>Bacteria</taxon>
        <taxon>Candidatus Sungiibacteriota</taxon>
    </lineage>
</organism>
<dbReference type="InterPro" id="IPR000223">
    <property type="entry name" value="Pept_S26A_signal_pept_1"/>
</dbReference>
<dbReference type="InterPro" id="IPR019533">
    <property type="entry name" value="Peptidase_S26"/>
</dbReference>
<dbReference type="GO" id="GO:0004252">
    <property type="term" value="F:serine-type endopeptidase activity"/>
    <property type="evidence" value="ECO:0007669"/>
    <property type="project" value="InterPro"/>
</dbReference>
<dbReference type="AlphaFoldDB" id="A0A1G2KJ78"/>
<comment type="caution">
    <text evidence="8">The sequence shown here is derived from an EMBL/GenBank/DDBJ whole genome shotgun (WGS) entry which is preliminary data.</text>
</comment>
<evidence type="ECO:0000313" key="9">
    <source>
        <dbReference type="Proteomes" id="UP000179023"/>
    </source>
</evidence>
<proteinExistence type="inferred from homology"/>
<keyword evidence="6" id="KW-0812">Transmembrane</keyword>
<evidence type="ECO:0000256" key="5">
    <source>
        <dbReference type="PIRSR" id="PIRSR600223-1"/>
    </source>
</evidence>
<evidence type="ECO:0000256" key="3">
    <source>
        <dbReference type="ARBA" id="ARBA00013208"/>
    </source>
</evidence>
<sequence length="190" mass="22041">MTVESPHRWGGELWEVAKVLLISLAIVLPIRYFIAQPFIVRGASMEPNFEDNEYLVIDEISYYFREPKRGETIVFRYPRNPRQFFIKRIAGLPEERIEIAGGRIRIFNVEYPAGFTLEEPYLVPPDRSTHPDVVRTLDDDEYFVLGDNRDASSDSRLWGALEENLIVGRALFRAWPPPRFGTVPDYAVSY</sequence>
<dbReference type="CDD" id="cd06530">
    <property type="entry name" value="S26_SPase_I"/>
    <property type="match status" value="1"/>
</dbReference>
<dbReference type="GO" id="GO:0016020">
    <property type="term" value="C:membrane"/>
    <property type="evidence" value="ECO:0007669"/>
    <property type="project" value="UniProtKB-SubCell"/>
</dbReference>
<dbReference type="GO" id="GO:0006465">
    <property type="term" value="P:signal peptide processing"/>
    <property type="evidence" value="ECO:0007669"/>
    <property type="project" value="InterPro"/>
</dbReference>
<dbReference type="PANTHER" id="PTHR43390:SF1">
    <property type="entry name" value="CHLOROPLAST PROCESSING PEPTIDASE"/>
    <property type="match status" value="1"/>
</dbReference>
<feature type="domain" description="Peptidase S26" evidence="7">
    <location>
        <begin position="14"/>
        <end position="175"/>
    </location>
</feature>